<dbReference type="AlphaFoldDB" id="A0A2N0H5C3"/>
<evidence type="ECO:0000256" key="2">
    <source>
        <dbReference type="ARBA" id="ARBA00007362"/>
    </source>
</evidence>
<protein>
    <submittedName>
        <fullName evidence="8">EamA-like transporter family protein</fullName>
    </submittedName>
</protein>
<dbReference type="PANTHER" id="PTHR32322:SF2">
    <property type="entry name" value="EAMA DOMAIN-CONTAINING PROTEIN"/>
    <property type="match status" value="1"/>
</dbReference>
<organism evidence="8 9">
    <name type="scientific">Novosphingobium kunmingense</name>
    <dbReference type="NCBI Taxonomy" id="1211806"/>
    <lineage>
        <taxon>Bacteria</taxon>
        <taxon>Pseudomonadati</taxon>
        <taxon>Pseudomonadota</taxon>
        <taxon>Alphaproteobacteria</taxon>
        <taxon>Sphingomonadales</taxon>
        <taxon>Sphingomonadaceae</taxon>
        <taxon>Novosphingobium</taxon>
    </lineage>
</organism>
<dbReference type="InterPro" id="IPR000620">
    <property type="entry name" value="EamA_dom"/>
</dbReference>
<feature type="transmembrane region" description="Helical" evidence="6">
    <location>
        <begin position="252"/>
        <end position="270"/>
    </location>
</feature>
<evidence type="ECO:0000313" key="8">
    <source>
        <dbReference type="EMBL" id="PKB14129.1"/>
    </source>
</evidence>
<evidence type="ECO:0000259" key="7">
    <source>
        <dbReference type="Pfam" id="PF00892"/>
    </source>
</evidence>
<evidence type="ECO:0000313" key="9">
    <source>
        <dbReference type="Proteomes" id="UP000232587"/>
    </source>
</evidence>
<evidence type="ECO:0000256" key="5">
    <source>
        <dbReference type="ARBA" id="ARBA00023136"/>
    </source>
</evidence>
<keyword evidence="9" id="KW-1185">Reference proteome</keyword>
<sequence>MSQAVRVTPRALGAFVLVTLIWGSTWLVIKDQIAVLSPSWAVAYRFTLAALAMFALAAIRGERLRLPAPALGFAGLIGLFQFFGNFQLVYRAEHFITSGLVAVIFALLLVPNTLLARLFIGTQVSARFLAGSAVAIAGIALLIVYEYRAAPAGGTAVLVGIGMTLLAVLSASVSNVMQSARIARENSTLVVIGWAMAFGAAADLVFALATVGPPPLDIGLRGWLGVAYLAILGSVVTFPLYFALIRDWGPGPAAYSSVLIPVVAMALSTLFEGYLWSPLAAGGAVLAMIGLVIALSPARHAPSPST</sequence>
<dbReference type="RefSeq" id="WP_100867963.1">
    <property type="nucleotide sequence ID" value="NZ_PHUF01000005.1"/>
</dbReference>
<dbReference type="OrthoDB" id="2352272at2"/>
<feature type="transmembrane region" description="Helical" evidence="6">
    <location>
        <begin position="189"/>
        <end position="211"/>
    </location>
</feature>
<reference evidence="8 9" key="1">
    <citation type="submission" date="2017-11" db="EMBL/GenBank/DDBJ databases">
        <title>Genomic Encyclopedia of Type Strains, Phase III (KMG-III): the genomes of soil and plant-associated and newly described type strains.</title>
        <authorList>
            <person name="Whitman W."/>
        </authorList>
    </citation>
    <scope>NUCLEOTIDE SEQUENCE [LARGE SCALE GENOMIC DNA]</scope>
    <source>
        <strain evidence="8 9">CGMCC 1.12274</strain>
    </source>
</reference>
<evidence type="ECO:0000256" key="4">
    <source>
        <dbReference type="ARBA" id="ARBA00022989"/>
    </source>
</evidence>
<comment type="similarity">
    <text evidence="2">Belongs to the EamA transporter family.</text>
</comment>
<feature type="transmembrane region" description="Helical" evidence="6">
    <location>
        <begin position="41"/>
        <end position="59"/>
    </location>
</feature>
<name>A0A2N0H5C3_9SPHN</name>
<dbReference type="Proteomes" id="UP000232587">
    <property type="component" value="Unassembled WGS sequence"/>
</dbReference>
<comment type="caution">
    <text evidence="8">The sequence shown here is derived from an EMBL/GenBank/DDBJ whole genome shotgun (WGS) entry which is preliminary data.</text>
</comment>
<feature type="transmembrane region" description="Helical" evidence="6">
    <location>
        <begin position="157"/>
        <end position="177"/>
    </location>
</feature>
<feature type="transmembrane region" description="Helical" evidence="6">
    <location>
        <begin position="223"/>
        <end position="245"/>
    </location>
</feature>
<dbReference type="EMBL" id="PHUF01000005">
    <property type="protein sequence ID" value="PKB14129.1"/>
    <property type="molecule type" value="Genomic_DNA"/>
</dbReference>
<feature type="transmembrane region" description="Helical" evidence="6">
    <location>
        <begin position="66"/>
        <end position="83"/>
    </location>
</feature>
<dbReference type="Pfam" id="PF00892">
    <property type="entry name" value="EamA"/>
    <property type="match status" value="2"/>
</dbReference>
<feature type="transmembrane region" description="Helical" evidence="6">
    <location>
        <begin position="276"/>
        <end position="295"/>
    </location>
</feature>
<evidence type="ECO:0000256" key="1">
    <source>
        <dbReference type="ARBA" id="ARBA00004141"/>
    </source>
</evidence>
<dbReference type="InterPro" id="IPR037185">
    <property type="entry name" value="EmrE-like"/>
</dbReference>
<proteinExistence type="inferred from homology"/>
<dbReference type="SUPFAM" id="SSF103481">
    <property type="entry name" value="Multidrug resistance efflux transporter EmrE"/>
    <property type="match status" value="2"/>
</dbReference>
<keyword evidence="4 6" id="KW-1133">Transmembrane helix</keyword>
<dbReference type="PANTHER" id="PTHR32322">
    <property type="entry name" value="INNER MEMBRANE TRANSPORTER"/>
    <property type="match status" value="1"/>
</dbReference>
<keyword evidence="3 6" id="KW-0812">Transmembrane</keyword>
<evidence type="ECO:0000256" key="3">
    <source>
        <dbReference type="ARBA" id="ARBA00022692"/>
    </source>
</evidence>
<keyword evidence="5 6" id="KW-0472">Membrane</keyword>
<feature type="transmembrane region" description="Helical" evidence="6">
    <location>
        <begin position="12"/>
        <end position="29"/>
    </location>
</feature>
<comment type="subcellular location">
    <subcellularLocation>
        <location evidence="1">Membrane</location>
        <topology evidence="1">Multi-pass membrane protein</topology>
    </subcellularLocation>
</comment>
<feature type="transmembrane region" description="Helical" evidence="6">
    <location>
        <begin position="128"/>
        <end position="145"/>
    </location>
</feature>
<feature type="domain" description="EamA" evidence="7">
    <location>
        <begin position="14"/>
        <end position="143"/>
    </location>
</feature>
<evidence type="ECO:0000256" key="6">
    <source>
        <dbReference type="SAM" id="Phobius"/>
    </source>
</evidence>
<feature type="domain" description="EamA" evidence="7">
    <location>
        <begin position="159"/>
        <end position="294"/>
    </location>
</feature>
<dbReference type="InterPro" id="IPR050638">
    <property type="entry name" value="AA-Vitamin_Transporters"/>
</dbReference>
<dbReference type="GO" id="GO:0016020">
    <property type="term" value="C:membrane"/>
    <property type="evidence" value="ECO:0007669"/>
    <property type="project" value="UniProtKB-SubCell"/>
</dbReference>
<feature type="transmembrane region" description="Helical" evidence="6">
    <location>
        <begin position="95"/>
        <end position="116"/>
    </location>
</feature>
<accession>A0A2N0H5C3</accession>
<gene>
    <name evidence="8" type="ORF">B0I00_2758</name>
</gene>